<sequence>GGYGARGSETPASITSILSFYKGTMVGVDINTLTMEINTCNVREKPEIRGNVNFEIKSQFMRELKEGPFSGNKNEDAHDHVDRVLNIVSLFNIPGVSQNAILLRVFPFTLTGSAKRWVDRLTSGAVNTWDLLKKPLSKVIKPHLDKECPLNEEVKQVDEVKYSEFGHPTPFNGSIGAKFRVGPPGYYTCTDNQTSYREKKPNLVKMINNYMEEATKRQAEQDKWLKTFFQNTKNSRIDHGKIIQKLESQVKTLAAKVETKVAQFEECKMIFANDGTPLYTPFYYSPEEM</sequence>
<evidence type="ECO:0008006" key="3">
    <source>
        <dbReference type="Google" id="ProtNLM"/>
    </source>
</evidence>
<comment type="caution">
    <text evidence="1">The sequence shown here is derived from an EMBL/GenBank/DDBJ whole genome shotgun (WGS) entry which is preliminary data.</text>
</comment>
<evidence type="ECO:0000313" key="1">
    <source>
        <dbReference type="EMBL" id="GJS94334.1"/>
    </source>
</evidence>
<dbReference type="PANTHER" id="PTHR33223">
    <property type="entry name" value="CCHC-TYPE DOMAIN-CONTAINING PROTEIN"/>
    <property type="match status" value="1"/>
</dbReference>
<dbReference type="Proteomes" id="UP001151760">
    <property type="component" value="Unassembled WGS sequence"/>
</dbReference>
<gene>
    <name evidence="1" type="ORF">Tco_0801302</name>
</gene>
<dbReference type="EMBL" id="BQNB010011724">
    <property type="protein sequence ID" value="GJS94334.1"/>
    <property type="molecule type" value="Genomic_DNA"/>
</dbReference>
<name>A0ABQ4ZVL3_9ASTR</name>
<feature type="non-terminal residue" evidence="1">
    <location>
        <position position="1"/>
    </location>
</feature>
<reference evidence="1" key="2">
    <citation type="submission" date="2022-01" db="EMBL/GenBank/DDBJ databases">
        <authorList>
            <person name="Yamashiro T."/>
            <person name="Shiraishi A."/>
            <person name="Satake H."/>
            <person name="Nakayama K."/>
        </authorList>
    </citation>
    <scope>NUCLEOTIDE SEQUENCE</scope>
</reference>
<protein>
    <recommendedName>
        <fullName evidence="3">Retrotransposon gag domain-containing protein</fullName>
    </recommendedName>
</protein>
<evidence type="ECO:0000313" key="2">
    <source>
        <dbReference type="Proteomes" id="UP001151760"/>
    </source>
</evidence>
<accession>A0ABQ4ZVL3</accession>
<reference evidence="1" key="1">
    <citation type="journal article" date="2022" name="Int. J. Mol. Sci.">
        <title>Draft Genome of Tanacetum Coccineum: Genomic Comparison of Closely Related Tanacetum-Family Plants.</title>
        <authorList>
            <person name="Yamashiro T."/>
            <person name="Shiraishi A."/>
            <person name="Nakayama K."/>
            <person name="Satake H."/>
        </authorList>
    </citation>
    <scope>NUCLEOTIDE SEQUENCE</scope>
</reference>
<keyword evidence="2" id="KW-1185">Reference proteome</keyword>
<proteinExistence type="predicted"/>
<organism evidence="1 2">
    <name type="scientific">Tanacetum coccineum</name>
    <dbReference type="NCBI Taxonomy" id="301880"/>
    <lineage>
        <taxon>Eukaryota</taxon>
        <taxon>Viridiplantae</taxon>
        <taxon>Streptophyta</taxon>
        <taxon>Embryophyta</taxon>
        <taxon>Tracheophyta</taxon>
        <taxon>Spermatophyta</taxon>
        <taxon>Magnoliopsida</taxon>
        <taxon>eudicotyledons</taxon>
        <taxon>Gunneridae</taxon>
        <taxon>Pentapetalae</taxon>
        <taxon>asterids</taxon>
        <taxon>campanulids</taxon>
        <taxon>Asterales</taxon>
        <taxon>Asteraceae</taxon>
        <taxon>Asteroideae</taxon>
        <taxon>Anthemideae</taxon>
        <taxon>Anthemidinae</taxon>
        <taxon>Tanacetum</taxon>
    </lineage>
</organism>
<dbReference type="PANTHER" id="PTHR33223:SF11">
    <property type="entry name" value="ELEMENT PROTEIN, PUTATIVE-RELATED"/>
    <property type="match status" value="1"/>
</dbReference>